<gene>
    <name evidence="3" type="ORF">AL00_16695</name>
</gene>
<evidence type="ECO:0000313" key="3">
    <source>
        <dbReference type="EMBL" id="KER35225.1"/>
    </source>
</evidence>
<dbReference type="Pfam" id="PF12728">
    <property type="entry name" value="HTH_17"/>
    <property type="match status" value="1"/>
</dbReference>
<evidence type="ECO:0000313" key="4">
    <source>
        <dbReference type="Proteomes" id="UP000028135"/>
    </source>
</evidence>
<dbReference type="InterPro" id="IPR010093">
    <property type="entry name" value="SinI_DNA-bd"/>
</dbReference>
<sequence>MPIRLPKKTTAVETRSPAPPSSKRKEFYTVAELAFRWSLSQRHIRRLIDNGDLVVHRIGRAVRVSAANLALFEARCAQDL</sequence>
<dbReference type="AlphaFoldDB" id="A0A8E1C1I0"/>
<evidence type="ECO:0000259" key="2">
    <source>
        <dbReference type="Pfam" id="PF12728"/>
    </source>
</evidence>
<protein>
    <recommendedName>
        <fullName evidence="2">Helix-turn-helix domain-containing protein</fullName>
    </recommendedName>
</protein>
<dbReference type="InterPro" id="IPR041657">
    <property type="entry name" value="HTH_17"/>
</dbReference>
<dbReference type="Proteomes" id="UP000028135">
    <property type="component" value="Unassembled WGS sequence"/>
</dbReference>
<dbReference type="RefSeq" id="WP_020818236.1">
    <property type="nucleotide sequence ID" value="NZ_JANF02000081.1"/>
</dbReference>
<feature type="region of interest" description="Disordered" evidence="1">
    <location>
        <begin position="1"/>
        <end position="23"/>
    </location>
</feature>
<dbReference type="GO" id="GO:0003677">
    <property type="term" value="F:DNA binding"/>
    <property type="evidence" value="ECO:0007669"/>
    <property type="project" value="InterPro"/>
</dbReference>
<name>A0A8E1C1I0_9SPHN</name>
<reference evidence="3 4" key="1">
    <citation type="submission" date="2014-05" db="EMBL/GenBank/DDBJ databases">
        <title>Genome Announcement of Sphingobium lucknowense F2.</title>
        <authorList>
            <person name="Lal R."/>
            <person name="Negi V."/>
            <person name="Lata P."/>
            <person name="Sangwan N."/>
            <person name="Gupta S.K."/>
            <person name="Rao D.L.N."/>
            <person name="Das S."/>
        </authorList>
    </citation>
    <scope>NUCLEOTIDE SEQUENCE [LARGE SCALE GENOMIC DNA]</scope>
    <source>
        <strain evidence="3 4">F2</strain>
    </source>
</reference>
<dbReference type="InterPro" id="IPR009061">
    <property type="entry name" value="DNA-bd_dom_put_sf"/>
</dbReference>
<dbReference type="NCBIfam" id="TIGR01764">
    <property type="entry name" value="excise"/>
    <property type="match status" value="1"/>
</dbReference>
<evidence type="ECO:0000256" key="1">
    <source>
        <dbReference type="SAM" id="MobiDB-lite"/>
    </source>
</evidence>
<comment type="caution">
    <text evidence="3">The sequence shown here is derived from an EMBL/GenBank/DDBJ whole genome shotgun (WGS) entry which is preliminary data.</text>
</comment>
<accession>A0A8E1C1I0</accession>
<dbReference type="EMBL" id="JANF02000081">
    <property type="protein sequence ID" value="KER35225.1"/>
    <property type="molecule type" value="Genomic_DNA"/>
</dbReference>
<proteinExistence type="predicted"/>
<organism evidence="3 4">
    <name type="scientific">Sphingobium indicum F2</name>
    <dbReference type="NCBI Taxonomy" id="1450518"/>
    <lineage>
        <taxon>Bacteria</taxon>
        <taxon>Pseudomonadati</taxon>
        <taxon>Pseudomonadota</taxon>
        <taxon>Alphaproteobacteria</taxon>
        <taxon>Sphingomonadales</taxon>
        <taxon>Sphingomonadaceae</taxon>
        <taxon>Sphingobium</taxon>
    </lineage>
</organism>
<dbReference type="SUPFAM" id="SSF46955">
    <property type="entry name" value="Putative DNA-binding domain"/>
    <property type="match status" value="1"/>
</dbReference>
<feature type="domain" description="Helix-turn-helix" evidence="2">
    <location>
        <begin position="27"/>
        <end position="72"/>
    </location>
</feature>